<comment type="subcellular location">
    <subcellularLocation>
        <location evidence="1">Cell membrane</location>
        <topology evidence="1">Multi-pass membrane protein</topology>
    </subcellularLocation>
</comment>
<dbReference type="AlphaFoldDB" id="A0A6S6UH28"/>
<dbReference type="GO" id="GO:0033228">
    <property type="term" value="P:cysteine export across plasma membrane"/>
    <property type="evidence" value="ECO:0007669"/>
    <property type="project" value="TreeGrafter"/>
</dbReference>
<feature type="transmembrane region" description="Helical" evidence="6">
    <location>
        <begin position="6"/>
        <end position="24"/>
    </location>
</feature>
<evidence type="ECO:0000256" key="6">
    <source>
        <dbReference type="SAM" id="Phobius"/>
    </source>
</evidence>
<evidence type="ECO:0000256" key="5">
    <source>
        <dbReference type="ARBA" id="ARBA00023136"/>
    </source>
</evidence>
<reference evidence="7" key="1">
    <citation type="submission" date="2020-01" db="EMBL/GenBank/DDBJ databases">
        <authorList>
            <person name="Meier V. D."/>
            <person name="Meier V D."/>
        </authorList>
    </citation>
    <scope>NUCLEOTIDE SEQUENCE</scope>
    <source>
        <strain evidence="7">HLG_WM_MAG_01</strain>
    </source>
</reference>
<dbReference type="GO" id="GO:0005886">
    <property type="term" value="C:plasma membrane"/>
    <property type="evidence" value="ECO:0007669"/>
    <property type="project" value="UniProtKB-SubCell"/>
</dbReference>
<evidence type="ECO:0000313" key="7">
    <source>
        <dbReference type="EMBL" id="CAA6828497.1"/>
    </source>
</evidence>
<evidence type="ECO:0000256" key="4">
    <source>
        <dbReference type="ARBA" id="ARBA00022989"/>
    </source>
</evidence>
<dbReference type="Pfam" id="PF01810">
    <property type="entry name" value="LysE"/>
    <property type="match status" value="1"/>
</dbReference>
<feature type="transmembrane region" description="Helical" evidence="6">
    <location>
        <begin position="114"/>
        <end position="139"/>
    </location>
</feature>
<dbReference type="PANTHER" id="PTHR30086:SF20">
    <property type="entry name" value="ARGININE EXPORTER PROTEIN ARGO-RELATED"/>
    <property type="match status" value="1"/>
</dbReference>
<dbReference type="GO" id="GO:0015171">
    <property type="term" value="F:amino acid transmembrane transporter activity"/>
    <property type="evidence" value="ECO:0007669"/>
    <property type="project" value="TreeGrafter"/>
</dbReference>
<feature type="transmembrane region" description="Helical" evidence="6">
    <location>
        <begin position="186"/>
        <end position="204"/>
    </location>
</feature>
<proteinExistence type="predicted"/>
<organism evidence="7">
    <name type="scientific">uncultured Sulfurovum sp</name>
    <dbReference type="NCBI Taxonomy" id="269237"/>
    <lineage>
        <taxon>Bacteria</taxon>
        <taxon>Pseudomonadati</taxon>
        <taxon>Campylobacterota</taxon>
        <taxon>Epsilonproteobacteria</taxon>
        <taxon>Campylobacterales</taxon>
        <taxon>Sulfurovaceae</taxon>
        <taxon>Sulfurovum</taxon>
        <taxon>environmental samples</taxon>
    </lineage>
</organism>
<gene>
    <name evidence="7" type="ORF">HELGO_WM2020</name>
</gene>
<accession>A0A6S6UH28</accession>
<sequence>MMESIYTWSMLLSITSFAFATAMTPGPNNFMLLSSGLTFGYKKTLAHILGVMVGFPIMILAVGLGMGSVFEMYPVLYDVIKVVGIAYLLWMAWKIATSSSTIRNSDEVKKPFTFFQAVLFQWVNPKAWVMVITVMGSFITSTKHAFLQVFIIAFIYLCIGLLSTNFWALGGVYLQKFISHEKSIKLFNMSMAVLIVLSVVPFILKG</sequence>
<dbReference type="EMBL" id="CACVAS010000170">
    <property type="protein sequence ID" value="CAA6828497.1"/>
    <property type="molecule type" value="Genomic_DNA"/>
</dbReference>
<feature type="transmembrane region" description="Helical" evidence="6">
    <location>
        <begin position="45"/>
        <end position="69"/>
    </location>
</feature>
<feature type="transmembrane region" description="Helical" evidence="6">
    <location>
        <begin position="75"/>
        <end position="93"/>
    </location>
</feature>
<keyword evidence="3 6" id="KW-0812">Transmembrane</keyword>
<dbReference type="PANTHER" id="PTHR30086">
    <property type="entry name" value="ARGININE EXPORTER PROTEIN ARGO"/>
    <property type="match status" value="1"/>
</dbReference>
<name>A0A6S6UH28_9BACT</name>
<dbReference type="InterPro" id="IPR001123">
    <property type="entry name" value="LeuE-type"/>
</dbReference>
<evidence type="ECO:0000256" key="2">
    <source>
        <dbReference type="ARBA" id="ARBA00022475"/>
    </source>
</evidence>
<evidence type="ECO:0000256" key="1">
    <source>
        <dbReference type="ARBA" id="ARBA00004651"/>
    </source>
</evidence>
<keyword evidence="4 6" id="KW-1133">Transmembrane helix</keyword>
<keyword evidence="5 6" id="KW-0472">Membrane</keyword>
<feature type="transmembrane region" description="Helical" evidence="6">
    <location>
        <begin position="145"/>
        <end position="174"/>
    </location>
</feature>
<evidence type="ECO:0000256" key="3">
    <source>
        <dbReference type="ARBA" id="ARBA00022692"/>
    </source>
</evidence>
<protein>
    <submittedName>
        <fullName evidence="7">Transporter, LysE family</fullName>
    </submittedName>
</protein>
<keyword evidence="2" id="KW-1003">Cell membrane</keyword>